<evidence type="ECO:0000313" key="2">
    <source>
        <dbReference type="EMBL" id="KYC37241.1"/>
    </source>
</evidence>
<dbReference type="Pfam" id="PF13619">
    <property type="entry name" value="KTSC"/>
    <property type="match status" value="1"/>
</dbReference>
<reference evidence="2 3" key="1">
    <citation type="journal article" date="2013" name="Genome Biol. Evol.">
        <title>Genomes of Stigonematalean cyanobacteria (subsection V) and the evolution of oxygenic photosynthesis from prokaryotes to plastids.</title>
        <authorList>
            <person name="Dagan T."/>
            <person name="Roettger M."/>
            <person name="Stucken K."/>
            <person name="Landan G."/>
            <person name="Koch R."/>
            <person name="Major P."/>
            <person name="Gould S.B."/>
            <person name="Goremykin V.V."/>
            <person name="Rippka R."/>
            <person name="Tandeau de Marsac N."/>
            <person name="Gugger M."/>
            <person name="Lockhart P.J."/>
            <person name="Allen J.F."/>
            <person name="Brune I."/>
            <person name="Maus I."/>
            <person name="Puhler A."/>
            <person name="Martin W.F."/>
        </authorList>
    </citation>
    <scope>NUCLEOTIDE SEQUENCE [LARGE SCALE GENOMIC DNA]</scope>
    <source>
        <strain evidence="2 3">PCC 7110</strain>
    </source>
</reference>
<organism evidence="2 3">
    <name type="scientific">Scytonema hofmannii PCC 7110</name>
    <dbReference type="NCBI Taxonomy" id="128403"/>
    <lineage>
        <taxon>Bacteria</taxon>
        <taxon>Bacillati</taxon>
        <taxon>Cyanobacteriota</taxon>
        <taxon>Cyanophyceae</taxon>
        <taxon>Nostocales</taxon>
        <taxon>Scytonemataceae</taxon>
        <taxon>Scytonema</taxon>
    </lineage>
</organism>
<dbReference type="AlphaFoldDB" id="A0A139WXS0"/>
<accession>A0A139WXS0</accession>
<dbReference type="STRING" id="128403.WA1_47340"/>
<gene>
    <name evidence="2" type="ORF">WA1_47340</name>
</gene>
<dbReference type="EMBL" id="ANNX02000047">
    <property type="protein sequence ID" value="KYC37241.1"/>
    <property type="molecule type" value="Genomic_DNA"/>
</dbReference>
<dbReference type="RefSeq" id="WP_017745072.1">
    <property type="nucleotide sequence ID" value="NZ_KQ976354.1"/>
</dbReference>
<dbReference type="Proteomes" id="UP000076925">
    <property type="component" value="Unassembled WGS sequence"/>
</dbReference>
<evidence type="ECO:0000313" key="3">
    <source>
        <dbReference type="Proteomes" id="UP000076925"/>
    </source>
</evidence>
<sequence>MKLSKIDLSNLVAIAHSDEYLQLLIDRGDEFECVAIPAPIQAYEGLQQLNAIVADSPALPSLPESIEMLPVSSSMANAVGYDSNEQVLQVEFHNGAVYQYSGVESDTWEDLHEADSIGRFFNENIKGRYSSERIDDAYYTDDCCY</sequence>
<dbReference type="InterPro" id="IPR025309">
    <property type="entry name" value="KTSC_dom"/>
</dbReference>
<proteinExistence type="predicted"/>
<name>A0A139WXS0_9CYAN</name>
<protein>
    <recommendedName>
        <fullName evidence="1">KTSC domain-containing protein</fullName>
    </recommendedName>
</protein>
<keyword evidence="3" id="KW-1185">Reference proteome</keyword>
<feature type="domain" description="KTSC" evidence="1">
    <location>
        <begin position="72"/>
        <end position="129"/>
    </location>
</feature>
<dbReference type="OrthoDB" id="8612029at2"/>
<evidence type="ECO:0000259" key="1">
    <source>
        <dbReference type="Pfam" id="PF13619"/>
    </source>
</evidence>
<comment type="caution">
    <text evidence="2">The sequence shown here is derived from an EMBL/GenBank/DDBJ whole genome shotgun (WGS) entry which is preliminary data.</text>
</comment>